<dbReference type="InterPro" id="IPR036187">
    <property type="entry name" value="DNA_mismatch_repair_MutS_sf"/>
</dbReference>
<gene>
    <name evidence="4" type="ORF">EVOR1521_LOCUS3073</name>
</gene>
<comment type="similarity">
    <text evidence="1">Belongs to the DNA mismatch repair MutS family.</text>
</comment>
<name>A0AA36HPZ5_9DINO</name>
<dbReference type="Gene3D" id="3.30.420.110">
    <property type="entry name" value="MutS, connector domain"/>
    <property type="match status" value="1"/>
</dbReference>
<feature type="region of interest" description="Disordered" evidence="2">
    <location>
        <begin position="489"/>
        <end position="510"/>
    </location>
</feature>
<sequence>MSRAVRKRALASPFEASPGKPSRQRDPGEGDWDIPDRSVVALIESRSREIGLAGVHCRSMEFEVTQFSDSACYSRTISAVLAAEPADVLVSRTARGTRLLQLLEKELSAPPVFLERRHFDEADGQSLLEEAAVRGLAPADFGAKFAAAAALAALRRYLESQLQLRMAATHVTFRAAADICVVDSSTARLLELVHSSKRTVVGLFACRTSGGTQLLRQSLLQPSARLSEIRRRQDAVEALRDSKETLERVQQLLPALADLDLLVVRLTAEPRHRGLLWCKAAVRTALRLRHALAALPLLAETLAEAEALRELQKALLGFDLLQELDRVLDSTPPGRGSMAHAALMYAVKPKVNALLDVARQTWTESLEQIHSLHRTLAVKYPDLNIRLEFAEKKGWYLSHLGGAPELLQTMPRGGRFCSSTRELNSENFKLRQAEGEILRRNVEVLAGLFERLRAEAPRLHAAAQAVSALDLLAALAAYAKMSGAVRPELAEDGSDSTSSPWTSFLPATAT</sequence>
<dbReference type="Proteomes" id="UP001178507">
    <property type="component" value="Unassembled WGS sequence"/>
</dbReference>
<feature type="region of interest" description="Disordered" evidence="2">
    <location>
        <begin position="1"/>
        <end position="34"/>
    </location>
</feature>
<dbReference type="EMBL" id="CAUJNA010000179">
    <property type="protein sequence ID" value="CAJ1373174.1"/>
    <property type="molecule type" value="Genomic_DNA"/>
</dbReference>
<dbReference type="PANTHER" id="PTHR11361:SF21">
    <property type="entry name" value="MUTS PROTEIN HOMOLOG 4"/>
    <property type="match status" value="1"/>
</dbReference>
<dbReference type="SMART" id="SM00533">
    <property type="entry name" value="MUTSd"/>
    <property type="match status" value="1"/>
</dbReference>
<proteinExistence type="inferred from homology"/>
<dbReference type="GO" id="GO:0005524">
    <property type="term" value="F:ATP binding"/>
    <property type="evidence" value="ECO:0007669"/>
    <property type="project" value="InterPro"/>
</dbReference>
<dbReference type="SUPFAM" id="SSF48334">
    <property type="entry name" value="DNA repair protein MutS, domain III"/>
    <property type="match status" value="1"/>
</dbReference>
<evidence type="ECO:0000313" key="5">
    <source>
        <dbReference type="Proteomes" id="UP001178507"/>
    </source>
</evidence>
<dbReference type="GO" id="GO:0007131">
    <property type="term" value="P:reciprocal meiotic recombination"/>
    <property type="evidence" value="ECO:0007669"/>
    <property type="project" value="TreeGrafter"/>
</dbReference>
<evidence type="ECO:0000259" key="3">
    <source>
        <dbReference type="SMART" id="SM00533"/>
    </source>
</evidence>
<protein>
    <recommendedName>
        <fullName evidence="3">DNA mismatch repair protein MutS core domain-containing protein</fullName>
    </recommendedName>
</protein>
<evidence type="ECO:0000313" key="4">
    <source>
        <dbReference type="EMBL" id="CAJ1373174.1"/>
    </source>
</evidence>
<dbReference type="GO" id="GO:0140664">
    <property type="term" value="F:ATP-dependent DNA damage sensor activity"/>
    <property type="evidence" value="ECO:0007669"/>
    <property type="project" value="InterPro"/>
</dbReference>
<dbReference type="InterPro" id="IPR036678">
    <property type="entry name" value="MutS_con_dom_sf"/>
</dbReference>
<dbReference type="Pfam" id="PF05192">
    <property type="entry name" value="MutS_III"/>
    <property type="match status" value="1"/>
</dbReference>
<comment type="caution">
    <text evidence="4">The sequence shown here is derived from an EMBL/GenBank/DDBJ whole genome shotgun (WGS) entry which is preliminary data.</text>
</comment>
<dbReference type="InterPro" id="IPR007696">
    <property type="entry name" value="DNA_mismatch_repair_MutS_core"/>
</dbReference>
<keyword evidence="5" id="KW-1185">Reference proteome</keyword>
<dbReference type="PANTHER" id="PTHR11361">
    <property type="entry name" value="DNA MISMATCH REPAIR PROTEIN MUTS FAMILY MEMBER"/>
    <property type="match status" value="1"/>
</dbReference>
<reference evidence="4" key="1">
    <citation type="submission" date="2023-08" db="EMBL/GenBank/DDBJ databases">
        <authorList>
            <person name="Chen Y."/>
            <person name="Shah S."/>
            <person name="Dougan E. K."/>
            <person name="Thang M."/>
            <person name="Chan C."/>
        </authorList>
    </citation>
    <scope>NUCLEOTIDE SEQUENCE</scope>
</reference>
<organism evidence="4 5">
    <name type="scientific">Effrenium voratum</name>
    <dbReference type="NCBI Taxonomy" id="2562239"/>
    <lineage>
        <taxon>Eukaryota</taxon>
        <taxon>Sar</taxon>
        <taxon>Alveolata</taxon>
        <taxon>Dinophyceae</taxon>
        <taxon>Suessiales</taxon>
        <taxon>Symbiodiniaceae</taxon>
        <taxon>Effrenium</taxon>
    </lineage>
</organism>
<dbReference type="GO" id="GO:0006298">
    <property type="term" value="P:mismatch repair"/>
    <property type="evidence" value="ECO:0007669"/>
    <property type="project" value="InterPro"/>
</dbReference>
<accession>A0AA36HPZ5</accession>
<dbReference type="GO" id="GO:0005634">
    <property type="term" value="C:nucleus"/>
    <property type="evidence" value="ECO:0007669"/>
    <property type="project" value="TreeGrafter"/>
</dbReference>
<feature type="domain" description="DNA mismatch repair protein MutS core" evidence="3">
    <location>
        <begin position="195"/>
        <end position="508"/>
    </location>
</feature>
<dbReference type="Gene3D" id="1.10.1420.10">
    <property type="match status" value="2"/>
</dbReference>
<evidence type="ECO:0000256" key="1">
    <source>
        <dbReference type="ARBA" id="ARBA00006271"/>
    </source>
</evidence>
<dbReference type="AlphaFoldDB" id="A0AA36HPZ5"/>
<dbReference type="GO" id="GO:0030983">
    <property type="term" value="F:mismatched DNA binding"/>
    <property type="evidence" value="ECO:0007669"/>
    <property type="project" value="InterPro"/>
</dbReference>
<evidence type="ECO:0000256" key="2">
    <source>
        <dbReference type="SAM" id="MobiDB-lite"/>
    </source>
</evidence>
<dbReference type="InterPro" id="IPR045076">
    <property type="entry name" value="MutS"/>
</dbReference>